<keyword evidence="3" id="KW-0444">Lipid biosynthesis</keyword>
<keyword evidence="9" id="KW-0275">Fatty acid biosynthesis</keyword>
<keyword evidence="8" id="KW-0443">Lipid metabolism</keyword>
<evidence type="ECO:0000256" key="10">
    <source>
        <dbReference type="ARBA" id="ARBA00049152"/>
    </source>
</evidence>
<comment type="catalytic activity">
    <reaction evidence="10">
        <text>N(6)-carboxybiotinyl-L-lysyl-[protein] + acetyl-CoA = N(6)-biotinyl-L-lysyl-[protein] + malonyl-CoA</text>
        <dbReference type="Rhea" id="RHEA:54728"/>
        <dbReference type="Rhea" id="RHEA-COMP:10505"/>
        <dbReference type="Rhea" id="RHEA-COMP:10506"/>
        <dbReference type="ChEBI" id="CHEBI:57288"/>
        <dbReference type="ChEBI" id="CHEBI:57384"/>
        <dbReference type="ChEBI" id="CHEBI:83144"/>
        <dbReference type="ChEBI" id="CHEBI:83145"/>
        <dbReference type="EC" id="2.1.3.15"/>
    </reaction>
</comment>
<dbReference type="Pfam" id="PF03255">
    <property type="entry name" value="ACCA"/>
    <property type="match status" value="1"/>
</dbReference>
<accession>A0A941CMB0</accession>
<keyword evidence="4 12" id="KW-0808">Transferase</keyword>
<evidence type="ECO:0000256" key="7">
    <source>
        <dbReference type="ARBA" id="ARBA00022840"/>
    </source>
</evidence>
<evidence type="ECO:0000256" key="9">
    <source>
        <dbReference type="ARBA" id="ARBA00023160"/>
    </source>
</evidence>
<comment type="pathway">
    <text evidence="1">Lipid metabolism; malonyl-CoA biosynthesis; malonyl-CoA from acetyl-CoA: step 1/1.</text>
</comment>
<proteinExistence type="predicted"/>
<dbReference type="PANTHER" id="PTHR42853:SF3">
    <property type="entry name" value="ACETYL-COENZYME A CARBOXYLASE CARBOXYL TRANSFERASE SUBUNIT ALPHA, CHLOROPLASTIC"/>
    <property type="match status" value="1"/>
</dbReference>
<sequence length="267" mass="29703">MRAWDRVVKARDKNRPLPLDFIEKLVEDFTELKGDRLYGEDGAVIGGLGFYQGKPVTVIAISRGKDIEENIRRNFGSPNPEGYRKALRLMAQAEKFKRPVILLVDTKGAGCAVEAEERGQGEAIARCLFESAGLKTPMISFITGEGGSGGALALAAGDEVHMLENAIYSILSPEGFSSILYKSPKFAKEASEIMKITAGDLKELGIIEGIISEHGDIQENFDQVLEEIRSTLDRFLDSVKDKSPEELLEKRYDRFRKFGKVRWEADQ</sequence>
<dbReference type="GO" id="GO:0006633">
    <property type="term" value="P:fatty acid biosynthetic process"/>
    <property type="evidence" value="ECO:0007669"/>
    <property type="project" value="UniProtKB-KW"/>
</dbReference>
<dbReference type="PANTHER" id="PTHR42853">
    <property type="entry name" value="ACETYL-COENZYME A CARBOXYLASE CARBOXYL TRANSFERASE SUBUNIT ALPHA"/>
    <property type="match status" value="1"/>
</dbReference>
<evidence type="ECO:0000256" key="2">
    <source>
        <dbReference type="ARBA" id="ARBA00011883"/>
    </source>
</evidence>
<dbReference type="GO" id="GO:0005524">
    <property type="term" value="F:ATP binding"/>
    <property type="evidence" value="ECO:0007669"/>
    <property type="project" value="UniProtKB-KW"/>
</dbReference>
<dbReference type="Proteomes" id="UP000675379">
    <property type="component" value="Unassembled WGS sequence"/>
</dbReference>
<organism evidence="12 13">
    <name type="scientific">Proteiniclasticum sediminis</name>
    <dbReference type="NCBI Taxonomy" id="2804028"/>
    <lineage>
        <taxon>Bacteria</taxon>
        <taxon>Bacillati</taxon>
        <taxon>Bacillota</taxon>
        <taxon>Clostridia</taxon>
        <taxon>Eubacteriales</taxon>
        <taxon>Clostridiaceae</taxon>
        <taxon>Proteiniclasticum</taxon>
    </lineage>
</organism>
<reference evidence="12" key="1">
    <citation type="submission" date="2021-04" db="EMBL/GenBank/DDBJ databases">
        <title>Proteiniclasticum sedimins sp. nov., an obligate anaerobic bacterium isolated from anaerobic sludge.</title>
        <authorList>
            <person name="Liu J."/>
        </authorList>
    </citation>
    <scope>NUCLEOTIDE SEQUENCE</scope>
    <source>
        <strain evidence="12">BAD-10</strain>
    </source>
</reference>
<dbReference type="GO" id="GO:0003989">
    <property type="term" value="F:acetyl-CoA carboxylase activity"/>
    <property type="evidence" value="ECO:0007669"/>
    <property type="project" value="InterPro"/>
</dbReference>
<dbReference type="PROSITE" id="PS50989">
    <property type="entry name" value="COA_CT_CTER"/>
    <property type="match status" value="1"/>
</dbReference>
<dbReference type="InterPro" id="IPR029045">
    <property type="entry name" value="ClpP/crotonase-like_dom_sf"/>
</dbReference>
<evidence type="ECO:0000256" key="6">
    <source>
        <dbReference type="ARBA" id="ARBA00022832"/>
    </source>
</evidence>
<evidence type="ECO:0000256" key="4">
    <source>
        <dbReference type="ARBA" id="ARBA00022679"/>
    </source>
</evidence>
<dbReference type="PRINTS" id="PR01069">
    <property type="entry name" value="ACCCTRFRASEA"/>
</dbReference>
<keyword evidence="6" id="KW-0276">Fatty acid metabolism</keyword>
<dbReference type="SUPFAM" id="SSF52096">
    <property type="entry name" value="ClpP/crotonase"/>
    <property type="match status" value="1"/>
</dbReference>
<dbReference type="EC" id="2.1.3.15" evidence="2"/>
<name>A0A941CMB0_9CLOT</name>
<evidence type="ECO:0000256" key="3">
    <source>
        <dbReference type="ARBA" id="ARBA00022516"/>
    </source>
</evidence>
<comment type="caution">
    <text evidence="12">The sequence shown here is derived from an EMBL/GenBank/DDBJ whole genome shotgun (WGS) entry which is preliminary data.</text>
</comment>
<keyword evidence="5" id="KW-0547">Nucleotide-binding</keyword>
<feature type="domain" description="CoA carboxyltransferase C-terminal" evidence="11">
    <location>
        <begin position="1"/>
        <end position="238"/>
    </location>
</feature>
<keyword evidence="7" id="KW-0067">ATP-binding</keyword>
<evidence type="ECO:0000313" key="12">
    <source>
        <dbReference type="EMBL" id="MBR0575300.1"/>
    </source>
</evidence>
<evidence type="ECO:0000256" key="5">
    <source>
        <dbReference type="ARBA" id="ARBA00022741"/>
    </source>
</evidence>
<evidence type="ECO:0000256" key="1">
    <source>
        <dbReference type="ARBA" id="ARBA00004956"/>
    </source>
</evidence>
<protein>
    <recommendedName>
        <fullName evidence="2">acetyl-CoA carboxytransferase</fullName>
        <ecNumber evidence="2">2.1.3.15</ecNumber>
    </recommendedName>
</protein>
<dbReference type="RefSeq" id="WP_211799807.1">
    <property type="nucleotide sequence ID" value="NZ_JAGSCS010000002.1"/>
</dbReference>
<dbReference type="GO" id="GO:0009317">
    <property type="term" value="C:acetyl-CoA carboxylase complex"/>
    <property type="evidence" value="ECO:0007669"/>
    <property type="project" value="InterPro"/>
</dbReference>
<dbReference type="EMBL" id="JAGSCS010000002">
    <property type="protein sequence ID" value="MBR0575300.1"/>
    <property type="molecule type" value="Genomic_DNA"/>
</dbReference>
<evidence type="ECO:0000256" key="8">
    <source>
        <dbReference type="ARBA" id="ARBA00023098"/>
    </source>
</evidence>
<dbReference type="AlphaFoldDB" id="A0A941CMB0"/>
<keyword evidence="13" id="KW-1185">Reference proteome</keyword>
<dbReference type="InterPro" id="IPR011763">
    <property type="entry name" value="COA_CT_C"/>
</dbReference>
<evidence type="ECO:0000313" key="13">
    <source>
        <dbReference type="Proteomes" id="UP000675379"/>
    </source>
</evidence>
<dbReference type="Gene3D" id="3.90.226.10">
    <property type="entry name" value="2-enoyl-CoA Hydratase, Chain A, domain 1"/>
    <property type="match status" value="1"/>
</dbReference>
<evidence type="ECO:0000259" key="11">
    <source>
        <dbReference type="PROSITE" id="PS50989"/>
    </source>
</evidence>
<dbReference type="InterPro" id="IPR001095">
    <property type="entry name" value="Acetyl_CoA_COase_a_su"/>
</dbReference>
<dbReference type="GO" id="GO:0016743">
    <property type="term" value="F:carboxyl- or carbamoyltransferase activity"/>
    <property type="evidence" value="ECO:0007669"/>
    <property type="project" value="InterPro"/>
</dbReference>
<gene>
    <name evidence="12" type="ORF">KCG48_02990</name>
</gene>
<dbReference type="NCBIfam" id="NF041504">
    <property type="entry name" value="AccA_sub"/>
    <property type="match status" value="1"/>
</dbReference>